<evidence type="ECO:0000256" key="1">
    <source>
        <dbReference type="SAM" id="Phobius"/>
    </source>
</evidence>
<organism evidence="2 3">
    <name type="scientific">Solibacillus palustris</name>
    <dbReference type="NCBI Taxonomy" id="2908203"/>
    <lineage>
        <taxon>Bacteria</taxon>
        <taxon>Bacillati</taxon>
        <taxon>Bacillota</taxon>
        <taxon>Bacilli</taxon>
        <taxon>Bacillales</taxon>
        <taxon>Caryophanaceae</taxon>
        <taxon>Solibacillus</taxon>
    </lineage>
</organism>
<keyword evidence="1" id="KW-1133">Transmembrane helix</keyword>
<dbReference type="RefSeq" id="WP_241371182.1">
    <property type="nucleotide sequence ID" value="NZ_JAKZFC010000015.1"/>
</dbReference>
<accession>A0ABS9UI53</accession>
<keyword evidence="1" id="KW-0472">Membrane</keyword>
<evidence type="ECO:0000313" key="2">
    <source>
        <dbReference type="EMBL" id="MCH7324022.1"/>
    </source>
</evidence>
<feature type="transmembrane region" description="Helical" evidence="1">
    <location>
        <begin position="7"/>
        <end position="25"/>
    </location>
</feature>
<dbReference type="Proteomes" id="UP001316087">
    <property type="component" value="Unassembled WGS sequence"/>
</dbReference>
<comment type="caution">
    <text evidence="2">The sequence shown here is derived from an EMBL/GenBank/DDBJ whole genome shotgun (WGS) entry which is preliminary data.</text>
</comment>
<name>A0ABS9UI53_9BACL</name>
<sequence length="56" mass="6328">MKYIKGLYISLVLMMLVILVNTTIFDDEYSGIAMSVCLGIFIMGTAFFINTKQLKN</sequence>
<reference evidence="2 3" key="1">
    <citation type="submission" date="2022-03" db="EMBL/GenBank/DDBJ databases">
        <authorList>
            <person name="Jo J.-H."/>
            <person name="Im W.-T."/>
        </authorList>
    </citation>
    <scope>NUCLEOTIDE SEQUENCE [LARGE SCALE GENOMIC DNA]</scope>
    <source>
        <strain evidence="2 3">MA9</strain>
    </source>
</reference>
<proteinExistence type="predicted"/>
<protein>
    <submittedName>
        <fullName evidence="2">Uncharacterized protein</fullName>
    </submittedName>
</protein>
<evidence type="ECO:0000313" key="3">
    <source>
        <dbReference type="Proteomes" id="UP001316087"/>
    </source>
</evidence>
<gene>
    <name evidence="2" type="ORF">LZ480_19355</name>
</gene>
<keyword evidence="3" id="KW-1185">Reference proteome</keyword>
<keyword evidence="1" id="KW-0812">Transmembrane</keyword>
<feature type="transmembrane region" description="Helical" evidence="1">
    <location>
        <begin position="31"/>
        <end position="49"/>
    </location>
</feature>
<dbReference type="EMBL" id="JAKZFC010000015">
    <property type="protein sequence ID" value="MCH7324022.1"/>
    <property type="molecule type" value="Genomic_DNA"/>
</dbReference>